<dbReference type="AlphaFoldDB" id="A0A224VEJ4"/>
<keyword evidence="2" id="KW-0808">Transferase</keyword>
<keyword evidence="1" id="KW-0472">Membrane</keyword>
<evidence type="ECO:0000256" key="1">
    <source>
        <dbReference type="SAM" id="Phobius"/>
    </source>
</evidence>
<comment type="caution">
    <text evidence="2">The sequence shown here is derived from an EMBL/GenBank/DDBJ whole genome shotgun (WGS) entry which is preliminary data.</text>
</comment>
<evidence type="ECO:0000313" key="5">
    <source>
        <dbReference type="Proteomes" id="UP000294668"/>
    </source>
</evidence>
<evidence type="ECO:0000313" key="4">
    <source>
        <dbReference type="Proteomes" id="UP000214739"/>
    </source>
</evidence>
<protein>
    <submittedName>
        <fullName evidence="2">1-acyl-sn-glycerol-3-phosphate acyltransferase</fullName>
    </submittedName>
</protein>
<proteinExistence type="predicted"/>
<keyword evidence="2" id="KW-0012">Acyltransferase</keyword>
<dbReference type="Proteomes" id="UP000214739">
    <property type="component" value="Unassembled WGS sequence"/>
</dbReference>
<name>A0A224VEJ4_9LACO</name>
<keyword evidence="1" id="KW-0812">Transmembrane</keyword>
<feature type="transmembrane region" description="Helical" evidence="1">
    <location>
        <begin position="39"/>
        <end position="60"/>
    </location>
</feature>
<sequence length="258" mass="30246">MAKRASKVFKYRSFDDDVVFTKNQNATIPDDYIWLHQNWFYRMIATVVYVIAVVVSNVYCRLFLRTSFRNKQCLSTQGKRGAFIYGNHTQPLGDALLPMLVAIPRRAYPIAEPANLGIPMIGRLLTMGGALILPAKLSQMVQFQRAMNHRLNQHQRIFIYPEAHVWPYYTKIRPFPVGAFHYPVAANLPSYCMTITYQKSRWFHRPKQVVYFDGPFMPDQTLPRKQRQQKLHDQIHAQMVVRSRQSNVSYMTYQQQTH</sequence>
<reference evidence="3" key="3">
    <citation type="submission" date="2019-02" db="EMBL/GenBank/DDBJ databases">
        <authorList>
            <person name="Buron G."/>
            <person name="Chaylann A."/>
            <person name="Dolejs I."/>
            <person name="Forster J."/>
            <person name="Miks M.H."/>
        </authorList>
    </citation>
    <scope>NUCLEOTIDE SEQUENCE</scope>
    <source>
        <strain evidence="3">DSM 10551</strain>
    </source>
</reference>
<dbReference type="EMBL" id="BDGB01000161">
    <property type="protein sequence ID" value="GAW73315.1"/>
    <property type="molecule type" value="Genomic_DNA"/>
</dbReference>
<dbReference type="GO" id="GO:0016746">
    <property type="term" value="F:acyltransferase activity"/>
    <property type="evidence" value="ECO:0007669"/>
    <property type="project" value="UniProtKB-KW"/>
</dbReference>
<dbReference type="OrthoDB" id="1841587at2"/>
<evidence type="ECO:0000313" key="3">
    <source>
        <dbReference type="EMBL" id="TDG88086.1"/>
    </source>
</evidence>
<reference evidence="3 5" key="2">
    <citation type="journal article" date="2019" name="Appl. Microbiol. Biotechnol.">
        <title>Uncovering carbohydrate metabolism through a genotype-phenotype association study of 56 lactic acid bacteria genomes.</title>
        <authorList>
            <person name="Buron-Moles G."/>
            <person name="Chailyan A."/>
            <person name="Dolejs I."/>
            <person name="Forster J."/>
            <person name="Miks M.H."/>
        </authorList>
    </citation>
    <scope>NUCLEOTIDE SEQUENCE [LARGE SCALE GENOMIC DNA]</scope>
    <source>
        <strain evidence="3 5">DSM 10551</strain>
    </source>
</reference>
<dbReference type="Proteomes" id="UP000294668">
    <property type="component" value="Unassembled WGS sequence"/>
</dbReference>
<evidence type="ECO:0000313" key="2">
    <source>
        <dbReference type="EMBL" id="GAW73315.1"/>
    </source>
</evidence>
<reference evidence="2 4" key="1">
    <citation type="journal article" date="2017" name="Biosci Microbiota Food Health">
        <title>Genomic characterization reconfirms the taxonomic status of Lactobacillus parakefiri.</title>
        <authorList>
            <person name="Tanizawa Y."/>
            <person name="Kobayashi H."/>
            <person name="Kaminuma E."/>
            <person name="Sakamoto M."/>
            <person name="Ohkuma M."/>
            <person name="Nakamura Y."/>
            <person name="Arita M."/>
            <person name="Tohno M."/>
        </authorList>
    </citation>
    <scope>NUCLEOTIDE SEQUENCE [LARGE SCALE GENOMIC DNA]</scope>
    <source>
        <strain evidence="2 4">JCM 8573</strain>
    </source>
</reference>
<accession>A0A224VEJ4</accession>
<dbReference type="RefSeq" id="WP_057961861.1">
    <property type="nucleotide sequence ID" value="NZ_BAAAXO010000030.1"/>
</dbReference>
<keyword evidence="5" id="KW-1185">Reference proteome</keyword>
<keyword evidence="1" id="KW-1133">Transmembrane helix</keyword>
<gene>
    <name evidence="2" type="primary">plsC_2</name>
    <name evidence="3" type="ORF">C5L28_002499</name>
    <name evidence="2" type="ORF">LPKJCM_02459</name>
</gene>
<dbReference type="EMBL" id="PUFL01000091">
    <property type="protein sequence ID" value="TDG88086.1"/>
    <property type="molecule type" value="Genomic_DNA"/>
</dbReference>
<organism evidence="2 4">
    <name type="scientific">Lentilactobacillus parakefiri</name>
    <dbReference type="NCBI Taxonomy" id="152332"/>
    <lineage>
        <taxon>Bacteria</taxon>
        <taxon>Bacillati</taxon>
        <taxon>Bacillota</taxon>
        <taxon>Bacilli</taxon>
        <taxon>Lactobacillales</taxon>
        <taxon>Lactobacillaceae</taxon>
        <taxon>Lentilactobacillus</taxon>
    </lineage>
</organism>